<evidence type="ECO:0000256" key="3">
    <source>
        <dbReference type="ARBA" id="ARBA00022989"/>
    </source>
</evidence>
<keyword evidence="4" id="KW-0472">Membrane</keyword>
<dbReference type="Proteomes" id="UP000175829">
    <property type="component" value="Unassembled WGS sequence"/>
</dbReference>
<name>A0A1E7K6A0_9ACTN</name>
<gene>
    <name evidence="6" type="ORF">AN217_18115</name>
</gene>
<evidence type="ECO:0008006" key="8">
    <source>
        <dbReference type="Google" id="ProtNLM"/>
    </source>
</evidence>
<organism evidence="6 7">
    <name type="scientific">Streptomyces qinglanensis</name>
    <dbReference type="NCBI Taxonomy" id="943816"/>
    <lineage>
        <taxon>Bacteria</taxon>
        <taxon>Bacillati</taxon>
        <taxon>Actinomycetota</taxon>
        <taxon>Actinomycetes</taxon>
        <taxon>Kitasatosporales</taxon>
        <taxon>Streptomycetaceae</taxon>
        <taxon>Streptomyces</taxon>
    </lineage>
</organism>
<comment type="subcellular location">
    <subcellularLocation>
        <location evidence="1">Membrane</location>
        <topology evidence="1">Multi-pass membrane protein</topology>
    </subcellularLocation>
</comment>
<keyword evidence="2" id="KW-0812">Transmembrane</keyword>
<evidence type="ECO:0000256" key="1">
    <source>
        <dbReference type="ARBA" id="ARBA00004141"/>
    </source>
</evidence>
<dbReference type="GO" id="GO:0016020">
    <property type="term" value="C:membrane"/>
    <property type="evidence" value="ECO:0007669"/>
    <property type="project" value="UniProtKB-SubCell"/>
</dbReference>
<reference evidence="6 7" key="1">
    <citation type="journal article" date="2016" name="Front. Microbiol.">
        <title>Comparative Genomics Analysis of Streptomyces Species Reveals Their Adaptation to the Marine Environment and Their Diversity at the Genomic Level.</title>
        <authorList>
            <person name="Tian X."/>
            <person name="Zhang Z."/>
            <person name="Yang T."/>
            <person name="Chen M."/>
            <person name="Li J."/>
            <person name="Chen F."/>
            <person name="Yang J."/>
            <person name="Li W."/>
            <person name="Zhang B."/>
            <person name="Zhang Z."/>
            <person name="Wu J."/>
            <person name="Zhang C."/>
            <person name="Long L."/>
            <person name="Xiao J."/>
        </authorList>
    </citation>
    <scope>NUCLEOTIDE SEQUENCE [LARGE SCALE GENOMIC DNA]</scope>
    <source>
        <strain evidence="6 7">SCSIO M10379</strain>
    </source>
</reference>
<feature type="compositionally biased region" description="Basic residues" evidence="5">
    <location>
        <begin position="145"/>
        <end position="159"/>
    </location>
</feature>
<feature type="region of interest" description="Disordered" evidence="5">
    <location>
        <begin position="145"/>
        <end position="182"/>
    </location>
</feature>
<proteinExistence type="predicted"/>
<evidence type="ECO:0000313" key="7">
    <source>
        <dbReference type="Proteomes" id="UP000175829"/>
    </source>
</evidence>
<accession>A0A1E7K6A0</accession>
<dbReference type="Pfam" id="PF07681">
    <property type="entry name" value="DoxX"/>
    <property type="match status" value="1"/>
</dbReference>
<dbReference type="InterPro" id="IPR032808">
    <property type="entry name" value="DoxX"/>
</dbReference>
<keyword evidence="3" id="KW-1133">Transmembrane helix</keyword>
<dbReference type="AlphaFoldDB" id="A0A1E7K6A0"/>
<protein>
    <recommendedName>
        <fullName evidence="8">DoxX family protein</fullName>
    </recommendedName>
</protein>
<dbReference type="RefSeq" id="WP_069992287.1">
    <property type="nucleotide sequence ID" value="NZ_LJGV01000022.1"/>
</dbReference>
<evidence type="ECO:0000313" key="6">
    <source>
        <dbReference type="EMBL" id="OEU99415.1"/>
    </source>
</evidence>
<comment type="caution">
    <text evidence="6">The sequence shown here is derived from an EMBL/GenBank/DDBJ whole genome shotgun (WGS) entry which is preliminary data.</text>
</comment>
<evidence type="ECO:0000256" key="4">
    <source>
        <dbReference type="ARBA" id="ARBA00023136"/>
    </source>
</evidence>
<dbReference type="EMBL" id="LJGV01000022">
    <property type="protein sequence ID" value="OEU99415.1"/>
    <property type="molecule type" value="Genomic_DNA"/>
</dbReference>
<evidence type="ECO:0000256" key="2">
    <source>
        <dbReference type="ARBA" id="ARBA00022692"/>
    </source>
</evidence>
<evidence type="ECO:0000256" key="5">
    <source>
        <dbReference type="SAM" id="MobiDB-lite"/>
    </source>
</evidence>
<sequence>MTPLQLLSRPLLGVFFVNAGVGTLSRPEPPAELAAPFLERLREKVPLPGDDVTLVRVNAAVQVVAGALLATGRVPRTAALALAGSLLPTTLAGHPFWEQDDPGQRAAHRIHFGKNTAIVGGLLAVVGDADHHARVRALRARAKKHRTRHCPAHPRHAAARRTSGTARAARCPAGRVRTDRSG</sequence>
<dbReference type="PATRIC" id="fig|943816.4.peg.3113"/>
<feature type="compositionally biased region" description="Low complexity" evidence="5">
    <location>
        <begin position="160"/>
        <end position="170"/>
    </location>
</feature>